<keyword evidence="3 10" id="KW-0812">Transmembrane</keyword>
<evidence type="ECO:0000256" key="9">
    <source>
        <dbReference type="ARBA" id="ARBA00023136"/>
    </source>
</evidence>
<keyword evidence="8" id="KW-0496">Mitochondrion</keyword>
<dbReference type="GO" id="GO:0016491">
    <property type="term" value="F:oxidoreductase activity"/>
    <property type="evidence" value="ECO:0007669"/>
    <property type="project" value="UniProtKB-KW"/>
</dbReference>
<protein>
    <submittedName>
        <fullName evidence="11">Uncharacterized protein</fullName>
    </submittedName>
</protein>
<evidence type="ECO:0000256" key="1">
    <source>
        <dbReference type="ARBA" id="ARBA00004434"/>
    </source>
</evidence>
<dbReference type="EMBL" id="CAJMWR010001184">
    <property type="protein sequence ID" value="CAE6418084.1"/>
    <property type="molecule type" value="Genomic_DNA"/>
</dbReference>
<dbReference type="Proteomes" id="UP000663840">
    <property type="component" value="Unassembled WGS sequence"/>
</dbReference>
<dbReference type="SUPFAM" id="SSF81406">
    <property type="entry name" value="Mitochondrial cytochrome c oxidase subunit IV"/>
    <property type="match status" value="1"/>
</dbReference>
<gene>
    <name evidence="11" type="ORF">RDB_LOCUS51628</name>
</gene>
<comment type="subcellular location">
    <subcellularLocation>
        <location evidence="1">Mitochondrion inner membrane</location>
        <topology evidence="1">Single-pass membrane protein</topology>
    </subcellularLocation>
</comment>
<comment type="similarity">
    <text evidence="2">Belongs to the cytochrome c oxidase IV family.</text>
</comment>
<dbReference type="GO" id="GO:0005743">
    <property type="term" value="C:mitochondrial inner membrane"/>
    <property type="evidence" value="ECO:0007669"/>
    <property type="project" value="UniProtKB-SubCell"/>
</dbReference>
<evidence type="ECO:0000256" key="5">
    <source>
        <dbReference type="ARBA" id="ARBA00022946"/>
    </source>
</evidence>
<accession>A0A8H2X7G7</accession>
<evidence type="ECO:0000256" key="10">
    <source>
        <dbReference type="SAM" id="Phobius"/>
    </source>
</evidence>
<keyword evidence="9 10" id="KW-0472">Membrane</keyword>
<evidence type="ECO:0000256" key="4">
    <source>
        <dbReference type="ARBA" id="ARBA00022792"/>
    </source>
</evidence>
<feature type="transmembrane region" description="Helical" evidence="10">
    <location>
        <begin position="12"/>
        <end position="28"/>
    </location>
</feature>
<dbReference type="Pfam" id="PF02936">
    <property type="entry name" value="COX4"/>
    <property type="match status" value="1"/>
</dbReference>
<dbReference type="InterPro" id="IPR004203">
    <property type="entry name" value="Cyt_c_oxidase_su4_fam"/>
</dbReference>
<evidence type="ECO:0000313" key="11">
    <source>
        <dbReference type="EMBL" id="CAE6418084.1"/>
    </source>
</evidence>
<name>A0A8H2X7G7_9AGAM</name>
<evidence type="ECO:0000256" key="3">
    <source>
        <dbReference type="ARBA" id="ARBA00022692"/>
    </source>
</evidence>
<keyword evidence="6 10" id="KW-1133">Transmembrane helix</keyword>
<reference evidence="11" key="1">
    <citation type="submission" date="2021-01" db="EMBL/GenBank/DDBJ databases">
        <authorList>
            <person name="Kaushik A."/>
        </authorList>
    </citation>
    <scope>NUCLEOTIDE SEQUENCE</scope>
    <source>
        <strain evidence="11">AG1-1A</strain>
    </source>
</reference>
<proteinExistence type="inferred from homology"/>
<evidence type="ECO:0000313" key="12">
    <source>
        <dbReference type="Proteomes" id="UP000663840"/>
    </source>
</evidence>
<sequence>TLSIDEKKADRAIVYACNDSLFIAYFVAFGPHGPRTPVTPEGQTMKVIGGTIFILALASGAFGIIRSYGQCTTPHTISKEYQQSMNERALEQKMNPLTGEKSDAYRNSRAHIGKPTRYRLRGLQGPDRPGNLILSTHVY</sequence>
<keyword evidence="5" id="KW-0809">Transit peptide</keyword>
<dbReference type="GO" id="GO:0006123">
    <property type="term" value="P:mitochondrial electron transport, cytochrome c to oxygen"/>
    <property type="evidence" value="ECO:0007669"/>
    <property type="project" value="InterPro"/>
</dbReference>
<comment type="caution">
    <text evidence="11">The sequence shown here is derived from an EMBL/GenBank/DDBJ whole genome shotgun (WGS) entry which is preliminary data.</text>
</comment>
<evidence type="ECO:0000256" key="2">
    <source>
        <dbReference type="ARBA" id="ARBA00008135"/>
    </source>
</evidence>
<keyword evidence="7" id="KW-0560">Oxidoreductase</keyword>
<dbReference type="Gene3D" id="1.10.442.10">
    <property type="entry name" value="Cytochrome c oxidase subunit IV"/>
    <property type="match status" value="1"/>
</dbReference>
<dbReference type="GO" id="GO:0045277">
    <property type="term" value="C:respiratory chain complex IV"/>
    <property type="evidence" value="ECO:0007669"/>
    <property type="project" value="InterPro"/>
</dbReference>
<feature type="transmembrane region" description="Helical" evidence="10">
    <location>
        <begin position="48"/>
        <end position="69"/>
    </location>
</feature>
<organism evidence="11 12">
    <name type="scientific">Rhizoctonia solani</name>
    <dbReference type="NCBI Taxonomy" id="456999"/>
    <lineage>
        <taxon>Eukaryota</taxon>
        <taxon>Fungi</taxon>
        <taxon>Dikarya</taxon>
        <taxon>Basidiomycota</taxon>
        <taxon>Agaricomycotina</taxon>
        <taxon>Agaricomycetes</taxon>
        <taxon>Cantharellales</taxon>
        <taxon>Ceratobasidiaceae</taxon>
        <taxon>Rhizoctonia</taxon>
    </lineage>
</organism>
<keyword evidence="4" id="KW-0999">Mitochondrion inner membrane</keyword>
<dbReference type="PANTHER" id="PTHR10707">
    <property type="entry name" value="CYTOCHROME C OXIDASE SUBUNIT IV"/>
    <property type="match status" value="1"/>
</dbReference>
<dbReference type="AlphaFoldDB" id="A0A8H2X7G7"/>
<evidence type="ECO:0000256" key="6">
    <source>
        <dbReference type="ARBA" id="ARBA00022989"/>
    </source>
</evidence>
<dbReference type="InterPro" id="IPR036639">
    <property type="entry name" value="Cyt_c_oxidase_su4_sf"/>
</dbReference>
<evidence type="ECO:0000256" key="8">
    <source>
        <dbReference type="ARBA" id="ARBA00023128"/>
    </source>
</evidence>
<dbReference type="PANTHER" id="PTHR10707:SF10">
    <property type="entry name" value="CYTOCHROME C OXIDASE SUBUNIT 4"/>
    <property type="match status" value="1"/>
</dbReference>
<evidence type="ECO:0000256" key="7">
    <source>
        <dbReference type="ARBA" id="ARBA00023002"/>
    </source>
</evidence>
<feature type="non-terminal residue" evidence="11">
    <location>
        <position position="139"/>
    </location>
</feature>